<comment type="similarity">
    <text evidence="10">Belongs to the ThiC family.</text>
</comment>
<dbReference type="AlphaFoldDB" id="A0A5S9PWF4"/>
<evidence type="ECO:0000256" key="10">
    <source>
        <dbReference type="HAMAP-Rule" id="MF_00089"/>
    </source>
</evidence>
<feature type="binding site" evidence="10">
    <location>
        <position position="487"/>
    </location>
    <ligand>
        <name>[4Fe-4S] cluster</name>
        <dbReference type="ChEBI" id="CHEBI:49883"/>
        <note>4Fe-4S-S-AdoMet</note>
    </ligand>
</feature>
<keyword evidence="4 10" id="KW-0479">Metal-binding</keyword>
<accession>A0A5S9PWF4</accession>
<dbReference type="UniPathway" id="UPA00060"/>
<dbReference type="GO" id="GO:0005829">
    <property type="term" value="C:cytosol"/>
    <property type="evidence" value="ECO:0007669"/>
    <property type="project" value="TreeGrafter"/>
</dbReference>
<dbReference type="PANTHER" id="PTHR30557">
    <property type="entry name" value="THIAMINE BIOSYNTHESIS PROTEIN THIC"/>
    <property type="match status" value="1"/>
</dbReference>
<feature type="binding site" evidence="10">
    <location>
        <position position="137"/>
    </location>
    <ligand>
        <name>substrate</name>
    </ligand>
</feature>
<dbReference type="InterPro" id="IPR025747">
    <property type="entry name" value="ThiC-associated_dom"/>
</dbReference>
<evidence type="ECO:0000256" key="8">
    <source>
        <dbReference type="ARBA" id="ARBA00023014"/>
    </source>
</evidence>
<dbReference type="EC" id="4.1.99.17" evidence="10"/>
<dbReference type="PANTHER" id="PTHR30557:SF1">
    <property type="entry name" value="PHOSPHOMETHYLPYRIMIDINE SYNTHASE, CHLOROPLASTIC"/>
    <property type="match status" value="1"/>
</dbReference>
<dbReference type="GO" id="GO:0009228">
    <property type="term" value="P:thiamine biosynthetic process"/>
    <property type="evidence" value="ECO:0007669"/>
    <property type="project" value="UniProtKB-UniRule"/>
</dbReference>
<feature type="binding site" evidence="10">
    <location>
        <position position="399"/>
    </location>
    <ligand>
        <name>Zn(2+)</name>
        <dbReference type="ChEBI" id="CHEBI:29105"/>
    </ligand>
</feature>
<keyword evidence="7 10" id="KW-0408">Iron</keyword>
<feature type="domain" description="ThiC-associated" evidence="11">
    <location>
        <begin position="26"/>
        <end position="63"/>
    </location>
</feature>
<evidence type="ECO:0000256" key="6">
    <source>
        <dbReference type="ARBA" id="ARBA00022977"/>
    </source>
</evidence>
<dbReference type="Pfam" id="PF13667">
    <property type="entry name" value="ThiC-associated"/>
    <property type="match status" value="1"/>
</dbReference>
<comment type="pathway">
    <text evidence="10">Cofactor biosynthesis; thiamine diphosphate biosynthesis.</text>
</comment>
<feature type="binding site" evidence="10">
    <location>
        <begin position="251"/>
        <end position="253"/>
    </location>
    <ligand>
        <name>substrate</name>
    </ligand>
</feature>
<name>A0A5S9PWF4_MYCVN</name>
<evidence type="ECO:0000313" key="13">
    <source>
        <dbReference type="Proteomes" id="UP000430146"/>
    </source>
</evidence>
<evidence type="ECO:0000256" key="1">
    <source>
        <dbReference type="ARBA" id="ARBA00003175"/>
    </source>
</evidence>
<dbReference type="EMBL" id="CACSIP010000012">
    <property type="protein sequence ID" value="CAA0108906.1"/>
    <property type="molecule type" value="Genomic_DNA"/>
</dbReference>
<evidence type="ECO:0000256" key="7">
    <source>
        <dbReference type="ARBA" id="ARBA00023004"/>
    </source>
</evidence>
<proteinExistence type="inferred from homology"/>
<dbReference type="RefSeq" id="WP_159230079.1">
    <property type="nucleotide sequence ID" value="NZ_CACSIP010000012.1"/>
</dbReference>
<dbReference type="Gene3D" id="3.20.20.540">
    <property type="entry name" value="Radical SAM ThiC family, central domain"/>
    <property type="match status" value="1"/>
</dbReference>
<keyword evidence="6 10" id="KW-0784">Thiamine biosynthesis</keyword>
<feature type="binding site" evidence="10">
    <location>
        <begin position="292"/>
        <end position="295"/>
    </location>
    <ligand>
        <name>substrate</name>
    </ligand>
</feature>
<feature type="binding site" evidence="10">
    <location>
        <position position="166"/>
    </location>
    <ligand>
        <name>substrate</name>
    </ligand>
</feature>
<evidence type="ECO:0000259" key="11">
    <source>
        <dbReference type="Pfam" id="PF13667"/>
    </source>
</evidence>
<protein>
    <recommendedName>
        <fullName evidence="10">Phosphomethylpyrimidine synthase</fullName>
        <ecNumber evidence="10">4.1.99.17</ecNumber>
    </recommendedName>
    <alternativeName>
        <fullName evidence="10">Hydroxymethylpyrimidine phosphate synthase</fullName>
        <shortName evidence="10">HMP-P synthase</shortName>
        <shortName evidence="10">HMP-phosphate synthase</shortName>
        <shortName evidence="10">HMPP synthase</shortName>
    </alternativeName>
    <alternativeName>
        <fullName evidence="10">Thiamine biosynthesis protein ThiC</fullName>
    </alternativeName>
</protein>
<dbReference type="NCBIfam" id="NF006763">
    <property type="entry name" value="PRK09284.1"/>
    <property type="match status" value="1"/>
</dbReference>
<dbReference type="InterPro" id="IPR038521">
    <property type="entry name" value="ThiC/Bza_core_dom"/>
</dbReference>
<keyword evidence="9 10" id="KW-0456">Lyase</keyword>
<keyword evidence="3 10" id="KW-0949">S-adenosyl-L-methionine</keyword>
<dbReference type="InterPro" id="IPR037509">
    <property type="entry name" value="ThiC"/>
</dbReference>
<feature type="binding site" evidence="10">
    <location>
        <position position="335"/>
    </location>
    <ligand>
        <name>Zn(2+)</name>
        <dbReference type="ChEBI" id="CHEBI:29105"/>
    </ligand>
</feature>
<keyword evidence="5 10" id="KW-0862">Zinc</keyword>
<dbReference type="InterPro" id="IPR002817">
    <property type="entry name" value="ThiC/BzaA/B"/>
</dbReference>
<comment type="function">
    <text evidence="1 10">Catalyzes the synthesis of the hydroxymethylpyrimidine phosphate (HMP-P) moiety of thiamine from aminoimidazole ribotide (AIR) in a radical S-adenosyl-L-methionine (SAM)-dependent reaction.</text>
</comment>
<dbReference type="GO" id="GO:0009229">
    <property type="term" value="P:thiamine diphosphate biosynthetic process"/>
    <property type="evidence" value="ECO:0007669"/>
    <property type="project" value="UniProtKB-UniRule"/>
</dbReference>
<keyword evidence="2 10" id="KW-0004">4Fe-4S</keyword>
<keyword evidence="13" id="KW-1185">Reference proteome</keyword>
<evidence type="ECO:0000256" key="4">
    <source>
        <dbReference type="ARBA" id="ARBA00022723"/>
    </source>
</evidence>
<dbReference type="Pfam" id="PF01964">
    <property type="entry name" value="ThiC_Rad_SAM"/>
    <property type="match status" value="1"/>
</dbReference>
<sequence length="520" mass="56800">MPDVSVDPSVTTGPIAGSTKIYRHGVPFRRVNLTNGEHLDLYDTSGPYTDDTAVIDLAAGLPARPGVVRDRGTQLQRARTGEVTAEMAFIAEREGVPAELVRHEVARGRAVIPANHNHPEAEPMIIGKAFAVKVNANIGNSAVSSSVAEEVDKMVWATRWGADTIMDLSTGRDIHLTREWILRNSPVPVGTVPLYQTLEKTNGDPAELTWELYRDTVIEQCEQGVDYMTVHAGVLMRHIPLTVDRVTGIVSRGGSIMAAWCLAHHQESFLYTNFEELCDILARYDVTFSLGDGLRPGSIADANDAAQFAELETLGELTKIAKAHGVQVMIEGPGHVPMHKIVENVRLEEELCEEAPFYTLGPLATDIAPAYDHITSAIGAAIIAQAGTAMLCYVTPKEHLGLPNRKDVKDGVIAYKIAAHAADLAKGHPHAQLRDDALSRARFEFRWHDQFALSLDPDTAREFHDETLPAAPAKTAHFCSMCGPKFCSMRITQDVRDAMADKSREFTESGGKVYLPVVTT</sequence>
<comment type="cofactor">
    <cofactor evidence="10">
        <name>[4Fe-4S] cluster</name>
        <dbReference type="ChEBI" id="CHEBI:49883"/>
    </cofactor>
    <text evidence="10">Binds 1 [4Fe-4S] cluster per subunit. The cluster is coordinated with 3 cysteines and an exchangeable S-adenosyl-L-methionine.</text>
</comment>
<dbReference type="Proteomes" id="UP000430146">
    <property type="component" value="Unassembled WGS sequence"/>
</dbReference>
<comment type="catalytic activity">
    <reaction evidence="10">
        <text>5-amino-1-(5-phospho-beta-D-ribosyl)imidazole + S-adenosyl-L-methionine = 4-amino-2-methyl-5-(phosphooxymethyl)pyrimidine + CO + 5'-deoxyadenosine + formate + L-methionine + 3 H(+)</text>
        <dbReference type="Rhea" id="RHEA:24840"/>
        <dbReference type="ChEBI" id="CHEBI:15378"/>
        <dbReference type="ChEBI" id="CHEBI:15740"/>
        <dbReference type="ChEBI" id="CHEBI:17245"/>
        <dbReference type="ChEBI" id="CHEBI:17319"/>
        <dbReference type="ChEBI" id="CHEBI:57844"/>
        <dbReference type="ChEBI" id="CHEBI:58354"/>
        <dbReference type="ChEBI" id="CHEBI:59789"/>
        <dbReference type="ChEBI" id="CHEBI:137981"/>
        <dbReference type="EC" id="4.1.99.17"/>
    </reaction>
</comment>
<feature type="binding site" evidence="10">
    <location>
        <position position="358"/>
    </location>
    <ligand>
        <name>substrate</name>
    </ligand>
</feature>
<organism evidence="12 13">
    <name type="scientific">Mycolicibacterium vanbaalenii</name>
    <name type="common">Mycobacterium vanbaalenii</name>
    <dbReference type="NCBI Taxonomy" id="110539"/>
    <lineage>
        <taxon>Bacteria</taxon>
        <taxon>Bacillati</taxon>
        <taxon>Actinomycetota</taxon>
        <taxon>Actinomycetes</taxon>
        <taxon>Mycobacteriales</taxon>
        <taxon>Mycobacteriaceae</taxon>
        <taxon>Mycolicibacterium</taxon>
    </lineage>
</organism>
<dbReference type="HAMAP" id="MF_00089">
    <property type="entry name" value="ThiC"/>
    <property type="match status" value="1"/>
</dbReference>
<reference evidence="12 13" key="1">
    <citation type="submission" date="2019-11" db="EMBL/GenBank/DDBJ databases">
        <authorList>
            <person name="Holert J."/>
        </authorList>
    </citation>
    <scope>NUCLEOTIDE SEQUENCE [LARGE SCALE GENOMIC DNA]</scope>
    <source>
        <strain evidence="12">BC8_1</strain>
    </source>
</reference>
<dbReference type="NCBIfam" id="NF009895">
    <property type="entry name" value="PRK13352.1"/>
    <property type="match status" value="1"/>
</dbReference>
<dbReference type="SFLD" id="SFLDS00113">
    <property type="entry name" value="Radical_SAM_Phosphomethylpyrim"/>
    <property type="match status" value="1"/>
</dbReference>
<feature type="binding site" evidence="10">
    <location>
        <position position="482"/>
    </location>
    <ligand>
        <name>[4Fe-4S] cluster</name>
        <dbReference type="ChEBI" id="CHEBI:49883"/>
        <note>4Fe-4S-S-AdoMet</note>
    </ligand>
</feature>
<dbReference type="FunFam" id="3.20.20.540:FF:000001">
    <property type="entry name" value="Phosphomethylpyrimidine synthase"/>
    <property type="match status" value="1"/>
</dbReference>
<evidence type="ECO:0000256" key="2">
    <source>
        <dbReference type="ARBA" id="ARBA00022485"/>
    </source>
</evidence>
<gene>
    <name evidence="10 12" type="primary">thiC</name>
    <name evidence="12" type="ORF">AELLOGFF_00653</name>
</gene>
<keyword evidence="8 10" id="KW-0411">Iron-sulfur</keyword>
<dbReference type="GO" id="GO:0008270">
    <property type="term" value="F:zinc ion binding"/>
    <property type="evidence" value="ECO:0007669"/>
    <property type="project" value="UniProtKB-UniRule"/>
</dbReference>
<dbReference type="Gene3D" id="6.10.250.620">
    <property type="match status" value="1"/>
</dbReference>
<evidence type="ECO:0000256" key="5">
    <source>
        <dbReference type="ARBA" id="ARBA00022833"/>
    </source>
</evidence>
<dbReference type="OrthoDB" id="9805897at2"/>
<evidence type="ECO:0000256" key="9">
    <source>
        <dbReference type="ARBA" id="ARBA00023239"/>
    </source>
</evidence>
<dbReference type="SFLD" id="SFLDG01114">
    <property type="entry name" value="phosphomethylpyrimidine_syntha"/>
    <property type="match status" value="1"/>
</dbReference>
<dbReference type="NCBIfam" id="TIGR00190">
    <property type="entry name" value="thiC"/>
    <property type="match status" value="1"/>
</dbReference>
<feature type="binding site" evidence="10">
    <location>
        <position position="195"/>
    </location>
    <ligand>
        <name>substrate</name>
    </ligand>
</feature>
<dbReference type="SFLD" id="SFLDF00407">
    <property type="entry name" value="phosphomethylpyrimidine_syntha"/>
    <property type="match status" value="1"/>
</dbReference>
<dbReference type="GO" id="GO:0070284">
    <property type="term" value="F:phosphomethylpyrimidine synthase activity"/>
    <property type="evidence" value="ECO:0007669"/>
    <property type="project" value="UniProtKB-EC"/>
</dbReference>
<feature type="binding site" evidence="10">
    <location>
        <position position="479"/>
    </location>
    <ligand>
        <name>[4Fe-4S] cluster</name>
        <dbReference type="ChEBI" id="CHEBI:49883"/>
        <note>4Fe-4S-S-AdoMet</note>
    </ligand>
</feature>
<evidence type="ECO:0000313" key="12">
    <source>
        <dbReference type="EMBL" id="CAA0108906.1"/>
    </source>
</evidence>
<feature type="binding site" evidence="10">
    <location>
        <position position="331"/>
    </location>
    <ligand>
        <name>substrate</name>
    </ligand>
</feature>
<dbReference type="GO" id="GO:0051539">
    <property type="term" value="F:4 iron, 4 sulfur cluster binding"/>
    <property type="evidence" value="ECO:0007669"/>
    <property type="project" value="UniProtKB-KW"/>
</dbReference>
<evidence type="ECO:0000256" key="3">
    <source>
        <dbReference type="ARBA" id="ARBA00022691"/>
    </source>
</evidence>
<feature type="binding site" evidence="10">
    <location>
        <position position="231"/>
    </location>
    <ligand>
        <name>substrate</name>
    </ligand>
</feature>